<dbReference type="NCBIfam" id="TIGR00540">
    <property type="entry name" value="TPR_hemY_coli"/>
    <property type="match status" value="1"/>
</dbReference>
<dbReference type="InterPro" id="IPR010817">
    <property type="entry name" value="HemY_N"/>
</dbReference>
<gene>
    <name evidence="12" type="ORF">SAMN05216339_102243</name>
</gene>
<accession>A0A1I7G6E5</accession>
<feature type="domain" description="HemY N-terminal" evidence="11">
    <location>
        <begin position="26"/>
        <end position="127"/>
    </location>
</feature>
<evidence type="ECO:0000256" key="1">
    <source>
        <dbReference type="ARBA" id="ARBA00002962"/>
    </source>
</evidence>
<dbReference type="GO" id="GO:0042168">
    <property type="term" value="P:heme metabolic process"/>
    <property type="evidence" value="ECO:0007669"/>
    <property type="project" value="InterPro"/>
</dbReference>
<dbReference type="InterPro" id="IPR005254">
    <property type="entry name" value="Heme_biosyn_assoc_TPR_pro"/>
</dbReference>
<protein>
    <submittedName>
        <fullName evidence="12">HemY protein</fullName>
    </submittedName>
</protein>
<evidence type="ECO:0000256" key="8">
    <source>
        <dbReference type="ARBA" id="ARBA00023136"/>
    </source>
</evidence>
<evidence type="ECO:0000256" key="6">
    <source>
        <dbReference type="ARBA" id="ARBA00022692"/>
    </source>
</evidence>
<keyword evidence="7 10" id="KW-1133">Transmembrane helix</keyword>
<evidence type="ECO:0000256" key="9">
    <source>
        <dbReference type="ARBA" id="ARBA00023244"/>
    </source>
</evidence>
<reference evidence="12 13" key="1">
    <citation type="submission" date="2016-10" db="EMBL/GenBank/DDBJ databases">
        <authorList>
            <person name="de Groot N.N."/>
        </authorList>
    </citation>
    <scope>NUCLEOTIDE SEQUENCE [LARGE SCALE GENOMIC DNA]</scope>
    <source>
        <strain evidence="12 13">Nm24</strain>
    </source>
</reference>
<name>A0A1I7G6E5_9PROT</name>
<dbReference type="GO" id="GO:0006779">
    <property type="term" value="P:porphyrin-containing compound biosynthetic process"/>
    <property type="evidence" value="ECO:0007669"/>
    <property type="project" value="UniProtKB-KW"/>
</dbReference>
<organism evidence="12 13">
    <name type="scientific">Nitrosomonas eutropha</name>
    <dbReference type="NCBI Taxonomy" id="916"/>
    <lineage>
        <taxon>Bacteria</taxon>
        <taxon>Pseudomonadati</taxon>
        <taxon>Pseudomonadota</taxon>
        <taxon>Betaproteobacteria</taxon>
        <taxon>Nitrosomonadales</taxon>
        <taxon>Nitrosomonadaceae</taxon>
        <taxon>Nitrosomonas</taxon>
    </lineage>
</organism>
<evidence type="ECO:0000256" key="3">
    <source>
        <dbReference type="ARBA" id="ARBA00004744"/>
    </source>
</evidence>
<dbReference type="UniPathway" id="UPA00252"/>
<dbReference type="Proteomes" id="UP000183926">
    <property type="component" value="Unassembled WGS sequence"/>
</dbReference>
<comment type="subcellular location">
    <subcellularLocation>
        <location evidence="2">Cell inner membrane</location>
        <topology evidence="2">Multi-pass membrane protein</topology>
    </subcellularLocation>
</comment>
<dbReference type="Pfam" id="PF07219">
    <property type="entry name" value="HemY_N"/>
    <property type="match status" value="1"/>
</dbReference>
<keyword evidence="6 10" id="KW-0812">Transmembrane</keyword>
<dbReference type="RefSeq" id="WP_074927243.1">
    <property type="nucleotide sequence ID" value="NZ_FPBL01000002.1"/>
</dbReference>
<evidence type="ECO:0000256" key="2">
    <source>
        <dbReference type="ARBA" id="ARBA00004429"/>
    </source>
</evidence>
<comment type="pathway">
    <text evidence="3">Porphyrin-containing compound metabolism; protoheme biosynthesis.</text>
</comment>
<feature type="transmembrane region" description="Helical" evidence="10">
    <location>
        <begin position="44"/>
        <end position="63"/>
    </location>
</feature>
<keyword evidence="9" id="KW-0627">Porphyrin biosynthesis</keyword>
<evidence type="ECO:0000256" key="10">
    <source>
        <dbReference type="SAM" id="Phobius"/>
    </source>
</evidence>
<dbReference type="EMBL" id="FPBL01000002">
    <property type="protein sequence ID" value="SFU44009.1"/>
    <property type="molecule type" value="Genomic_DNA"/>
</dbReference>
<evidence type="ECO:0000256" key="4">
    <source>
        <dbReference type="ARBA" id="ARBA00022475"/>
    </source>
</evidence>
<proteinExistence type="predicted"/>
<keyword evidence="4" id="KW-1003">Cell membrane</keyword>
<keyword evidence="5" id="KW-0997">Cell inner membrane</keyword>
<dbReference type="AlphaFoldDB" id="A0A1I7G6E5"/>
<evidence type="ECO:0000313" key="12">
    <source>
        <dbReference type="EMBL" id="SFU44009.1"/>
    </source>
</evidence>
<keyword evidence="8 10" id="KW-0472">Membrane</keyword>
<evidence type="ECO:0000256" key="7">
    <source>
        <dbReference type="ARBA" id="ARBA00022989"/>
    </source>
</evidence>
<dbReference type="OrthoDB" id="7053339at2"/>
<dbReference type="Gene3D" id="1.25.40.10">
    <property type="entry name" value="Tetratricopeptide repeat domain"/>
    <property type="match status" value="1"/>
</dbReference>
<dbReference type="InterPro" id="IPR011990">
    <property type="entry name" value="TPR-like_helical_dom_sf"/>
</dbReference>
<evidence type="ECO:0000259" key="11">
    <source>
        <dbReference type="Pfam" id="PF07219"/>
    </source>
</evidence>
<sequence length="393" mass="43851">MKLVLWVLALFASATAIVLAAYYNTGSVLFTVPPYKIELAFNTFIIMVLSVFTVFYMLLRILSGLSGINRRLRAKKAEQLTWSGVKAFFEARYDQAMELSERAFKLADTQTTKVLNAVVAARSAHQQRNYLRRDHLLAAAREQAPAGRVLTLITEAELFLDEGRYHDALTALQSIYSFGGLQSTAVLLLELKAQQMAGNWDSVLELTEVLSNRSSVDRAHVDELRHRAHLENIKKNTKDIVLLKKYWGTLPWQEKTDGRIAVAAARALMAQGDNVAAQKIIENGLDAGLYPELVALYADCQSGIVSWQIQRAESWLVKYPNNADLLLALGRLCTYGELWGKAQNYLEASLSIEPGYPAHLALAQLFEKLGKQEAASEHYRKGLDFALKQISSA</sequence>
<comment type="function">
    <text evidence="1">Involved in a late step of protoheme IX synthesis.</text>
</comment>
<dbReference type="GO" id="GO:0005886">
    <property type="term" value="C:plasma membrane"/>
    <property type="evidence" value="ECO:0007669"/>
    <property type="project" value="UniProtKB-SubCell"/>
</dbReference>
<evidence type="ECO:0000313" key="13">
    <source>
        <dbReference type="Proteomes" id="UP000183926"/>
    </source>
</evidence>
<evidence type="ECO:0000256" key="5">
    <source>
        <dbReference type="ARBA" id="ARBA00022519"/>
    </source>
</evidence>
<dbReference type="SUPFAM" id="SSF48452">
    <property type="entry name" value="TPR-like"/>
    <property type="match status" value="1"/>
</dbReference>